<dbReference type="EMBL" id="JAYLLN010000001">
    <property type="protein sequence ID" value="MEI5983301.1"/>
    <property type="molecule type" value="Genomic_DNA"/>
</dbReference>
<evidence type="ECO:0000313" key="3">
    <source>
        <dbReference type="Proteomes" id="UP001363035"/>
    </source>
</evidence>
<dbReference type="PROSITE" id="PS51257">
    <property type="entry name" value="PROKAR_LIPOPROTEIN"/>
    <property type="match status" value="1"/>
</dbReference>
<dbReference type="NCBIfam" id="TIGR03511">
    <property type="entry name" value="GldH_lipo"/>
    <property type="match status" value="1"/>
</dbReference>
<accession>A0ABU8I1I6</accession>
<gene>
    <name evidence="2" type="ORF">VJ786_00160</name>
</gene>
<keyword evidence="3" id="KW-1185">Reference proteome</keyword>
<evidence type="ECO:0000256" key="1">
    <source>
        <dbReference type="SAM" id="SignalP"/>
    </source>
</evidence>
<name>A0ABU8I1I6_9SPHI</name>
<organism evidence="2 3">
    <name type="scientific">Sphingobacterium tenebrionis</name>
    <dbReference type="NCBI Taxonomy" id="3111775"/>
    <lineage>
        <taxon>Bacteria</taxon>
        <taxon>Pseudomonadati</taxon>
        <taxon>Bacteroidota</taxon>
        <taxon>Sphingobacteriia</taxon>
        <taxon>Sphingobacteriales</taxon>
        <taxon>Sphingobacteriaceae</taxon>
        <taxon>Sphingobacterium</taxon>
    </lineage>
</organism>
<feature type="signal peptide" evidence="1">
    <location>
        <begin position="1"/>
        <end position="17"/>
    </location>
</feature>
<keyword evidence="2" id="KW-0449">Lipoprotein</keyword>
<reference evidence="2 3" key="1">
    <citation type="submission" date="2024-01" db="EMBL/GenBank/DDBJ databases">
        <title>Sphingobacterium tenebrionis sp. nov., a novel endophyte isolated from tenebrio molitor intestines.</title>
        <authorList>
            <person name="Zhang C."/>
        </authorList>
    </citation>
    <scope>NUCLEOTIDE SEQUENCE [LARGE SCALE GENOMIC DNA]</scope>
    <source>
        <strain evidence="2 3">PU5-4</strain>
    </source>
</reference>
<sequence length="153" mass="17621">MKAVFMLFITMIFLASCQENVPFYEKNTVIPNVSWDYNFKPAYTVQITDKDAQYDVYINLRHAVSYPFSNIYVFLHEEGPGMANKSTRYEFSLAEPDGRWIGKSAGNLYEQTKLLKEGLSFPDTGKYSFSFEQNMAENPLRGVNDVGIKLIKR</sequence>
<evidence type="ECO:0000313" key="2">
    <source>
        <dbReference type="EMBL" id="MEI5983301.1"/>
    </source>
</evidence>
<dbReference type="InterPro" id="IPR020018">
    <property type="entry name" value="Motility-assoc_lipoprot_GldH"/>
</dbReference>
<dbReference type="Pfam" id="PF14109">
    <property type="entry name" value="GldH_lipo"/>
    <property type="match status" value="1"/>
</dbReference>
<keyword evidence="1" id="KW-0732">Signal</keyword>
<dbReference type="Proteomes" id="UP001363035">
    <property type="component" value="Unassembled WGS sequence"/>
</dbReference>
<dbReference type="RefSeq" id="WP_134778353.1">
    <property type="nucleotide sequence ID" value="NZ_JAYLLN010000001.1"/>
</dbReference>
<protein>
    <submittedName>
        <fullName evidence="2">Gliding motility lipoprotein GldH</fullName>
    </submittedName>
</protein>
<comment type="caution">
    <text evidence="2">The sequence shown here is derived from an EMBL/GenBank/DDBJ whole genome shotgun (WGS) entry which is preliminary data.</text>
</comment>
<feature type="chain" id="PRO_5045530776" evidence="1">
    <location>
        <begin position="18"/>
        <end position="153"/>
    </location>
</feature>
<proteinExistence type="predicted"/>